<keyword evidence="3" id="KW-1185">Reference proteome</keyword>
<feature type="transmembrane region" description="Helical" evidence="1">
    <location>
        <begin position="62"/>
        <end position="81"/>
    </location>
</feature>
<proteinExistence type="predicted"/>
<evidence type="ECO:0000256" key="1">
    <source>
        <dbReference type="SAM" id="Phobius"/>
    </source>
</evidence>
<feature type="transmembrane region" description="Helical" evidence="1">
    <location>
        <begin position="27"/>
        <end position="50"/>
    </location>
</feature>
<protein>
    <submittedName>
        <fullName evidence="2">Uncharacterized protein</fullName>
    </submittedName>
</protein>
<keyword evidence="1" id="KW-0812">Transmembrane</keyword>
<dbReference type="RefSeq" id="WP_044836835.1">
    <property type="nucleotide sequence ID" value="NZ_CP059733.1"/>
</dbReference>
<reference evidence="2 3" key="1">
    <citation type="journal article" date="2015" name="Genome Announc.">
        <title>Draft Genome Sequences of Marine Isolates of Thalassomonas viridans and Thalassomonas actiniarum.</title>
        <authorList>
            <person name="Olonade I."/>
            <person name="van Zyl L.J."/>
            <person name="Trindade M."/>
        </authorList>
    </citation>
    <scope>NUCLEOTIDE SEQUENCE [LARGE SCALE GENOMIC DNA]</scope>
    <source>
        <strain evidence="2 3">XOM25</strain>
    </source>
</reference>
<dbReference type="AlphaFoldDB" id="A0AAE9Z6A6"/>
<sequence length="82" mass="9276">MEEITGGFFSGIFRAIFSLFRWLLVEALIETCCYWLGRVTLLILTLGYYPRNAKASKHEGRITCFGVFIAITAIIITVVILN</sequence>
<evidence type="ECO:0000313" key="3">
    <source>
        <dbReference type="Proteomes" id="UP000032352"/>
    </source>
</evidence>
<gene>
    <name evidence="2" type="ORF">SG34_012110</name>
</gene>
<keyword evidence="1" id="KW-1133">Transmembrane helix</keyword>
<organism evidence="2 3">
    <name type="scientific">Thalassomonas viridans</name>
    <dbReference type="NCBI Taxonomy" id="137584"/>
    <lineage>
        <taxon>Bacteria</taxon>
        <taxon>Pseudomonadati</taxon>
        <taxon>Pseudomonadota</taxon>
        <taxon>Gammaproteobacteria</taxon>
        <taxon>Alteromonadales</taxon>
        <taxon>Colwelliaceae</taxon>
        <taxon>Thalassomonas</taxon>
    </lineage>
</organism>
<dbReference type="KEGG" id="tvd:SG34_012110"/>
<dbReference type="EMBL" id="CP059733">
    <property type="protein sequence ID" value="WDE07556.1"/>
    <property type="molecule type" value="Genomic_DNA"/>
</dbReference>
<dbReference type="Proteomes" id="UP000032352">
    <property type="component" value="Chromosome"/>
</dbReference>
<name>A0AAE9Z6A6_9GAMM</name>
<evidence type="ECO:0000313" key="2">
    <source>
        <dbReference type="EMBL" id="WDE07556.1"/>
    </source>
</evidence>
<keyword evidence="1" id="KW-0472">Membrane</keyword>
<reference evidence="2 3" key="2">
    <citation type="journal article" date="2022" name="Mar. Drugs">
        <title>Bioassay-Guided Fractionation Leads to the Detection of Cholic Acid Generated by the Rare Thalassomonas sp.</title>
        <authorList>
            <person name="Pheiffer F."/>
            <person name="Schneider Y.K."/>
            <person name="Hansen E.H."/>
            <person name="Andersen J.H."/>
            <person name="Isaksson J."/>
            <person name="Busche T."/>
            <person name="R C."/>
            <person name="Kalinowski J."/>
            <person name="Zyl L.V."/>
            <person name="Trindade M."/>
        </authorList>
    </citation>
    <scope>NUCLEOTIDE SEQUENCE [LARGE SCALE GENOMIC DNA]</scope>
    <source>
        <strain evidence="2 3">XOM25</strain>
    </source>
</reference>
<accession>A0AAE9Z6A6</accession>